<dbReference type="RefSeq" id="WP_152551291.1">
    <property type="nucleotide sequence ID" value="NZ_JJRY01000024.1"/>
</dbReference>
<feature type="transmembrane region" description="Helical" evidence="1">
    <location>
        <begin position="12"/>
        <end position="33"/>
    </location>
</feature>
<evidence type="ECO:0000313" key="3">
    <source>
        <dbReference type="Proteomes" id="UP000027936"/>
    </source>
</evidence>
<comment type="caution">
    <text evidence="2">The sequence shown here is derived from an EMBL/GenBank/DDBJ whole genome shotgun (WGS) entry which is preliminary data.</text>
</comment>
<dbReference type="EMBL" id="JJRY01000024">
    <property type="protein sequence ID" value="KEF36627.1"/>
    <property type="molecule type" value="Genomic_DNA"/>
</dbReference>
<keyword evidence="1" id="KW-0812">Transmembrane</keyword>
<organism evidence="2 3">
    <name type="scientific">Schinkia azotoformans MEV2011</name>
    <dbReference type="NCBI Taxonomy" id="1348973"/>
    <lineage>
        <taxon>Bacteria</taxon>
        <taxon>Bacillati</taxon>
        <taxon>Bacillota</taxon>
        <taxon>Bacilli</taxon>
        <taxon>Bacillales</taxon>
        <taxon>Bacillaceae</taxon>
        <taxon>Calidifontibacillus/Schinkia group</taxon>
        <taxon>Schinkia</taxon>
    </lineage>
</organism>
<gene>
    <name evidence="2" type="ORF">M670_04189</name>
</gene>
<keyword evidence="1" id="KW-1133">Transmembrane helix</keyword>
<name>A0A072NHD5_SCHAZ</name>
<keyword evidence="1" id="KW-0472">Membrane</keyword>
<proteinExistence type="predicted"/>
<sequence length="43" mass="4827">MKKTSSIVIKVFCNLLLTAAPILVTTTQSFVFWDEVEIPNSLK</sequence>
<dbReference type="NCBIfam" id="TIGR04223">
    <property type="entry name" value="quorum_AgrD"/>
    <property type="match status" value="1"/>
</dbReference>
<evidence type="ECO:0000256" key="1">
    <source>
        <dbReference type="SAM" id="Phobius"/>
    </source>
</evidence>
<protein>
    <submittedName>
        <fullName evidence="2">Cyclic lactone autoinducer peptide</fullName>
    </submittedName>
</protein>
<dbReference type="InterPro" id="IPR009229">
    <property type="entry name" value="AgrD"/>
</dbReference>
<dbReference type="Proteomes" id="UP000027936">
    <property type="component" value="Unassembled WGS sequence"/>
</dbReference>
<dbReference type="AlphaFoldDB" id="A0A072NHD5"/>
<evidence type="ECO:0000313" key="2">
    <source>
        <dbReference type="EMBL" id="KEF36627.1"/>
    </source>
</evidence>
<accession>A0A072NHD5</accession>
<reference evidence="2 3" key="1">
    <citation type="submission" date="2014-04" db="EMBL/GenBank/DDBJ databases">
        <title>Draft genome sequence of Bacillus azotoformans MEV2011, a (co-) denitrifying strain unable to grow in the presence of oxygen.</title>
        <authorList>
            <person name="Nielsen M."/>
            <person name="Schreiber L."/>
            <person name="Finster K."/>
            <person name="Schramm A."/>
        </authorList>
    </citation>
    <scope>NUCLEOTIDE SEQUENCE [LARGE SCALE GENOMIC DNA]</scope>
    <source>
        <strain evidence="2 3">MEV2011</strain>
    </source>
</reference>